<evidence type="ECO:0000313" key="2">
    <source>
        <dbReference type="EMBL" id="ARF12145.1"/>
    </source>
</evidence>
<evidence type="ECO:0000256" key="1">
    <source>
        <dbReference type="ARBA" id="ARBA00011047"/>
    </source>
</evidence>
<dbReference type="Pfam" id="PF07065">
    <property type="entry name" value="D123"/>
    <property type="match status" value="1"/>
</dbReference>
<keyword evidence="2" id="KW-0132">Cell division</keyword>
<dbReference type="PANTHER" id="PTHR15323">
    <property type="entry name" value="D123 PROTEIN"/>
    <property type="match status" value="1"/>
</dbReference>
<proteinExistence type="inferred from homology"/>
<comment type="similarity">
    <text evidence="1">Belongs to the CDC123 family.</text>
</comment>
<protein>
    <submittedName>
        <fullName evidence="2">Cell division cycle 123 protein</fullName>
    </submittedName>
</protein>
<name>A0A1V0SK78_9VIRU</name>
<reference evidence="2" key="1">
    <citation type="journal article" date="2017" name="Science">
        <title>Giant viruses with an expanded complement of translation system components.</title>
        <authorList>
            <person name="Schulz F."/>
            <person name="Yutin N."/>
            <person name="Ivanova N.N."/>
            <person name="Ortega D.R."/>
            <person name="Lee T.K."/>
            <person name="Vierheilig J."/>
            <person name="Daims H."/>
            <person name="Horn M."/>
            <person name="Wagner M."/>
            <person name="Jensen G.J."/>
            <person name="Kyrpides N.C."/>
            <person name="Koonin E.V."/>
            <person name="Woyke T."/>
        </authorList>
    </citation>
    <scope>NUCLEOTIDE SEQUENCE</scope>
    <source>
        <strain evidence="2">KNV1</strain>
    </source>
</reference>
<gene>
    <name evidence="2" type="ORF">Klosneuvirus_3_280</name>
</gene>
<accession>A0A1V0SK78</accession>
<organism evidence="2">
    <name type="scientific">Klosneuvirus KNV1</name>
    <dbReference type="NCBI Taxonomy" id="1977640"/>
    <lineage>
        <taxon>Viruses</taxon>
        <taxon>Varidnaviria</taxon>
        <taxon>Bamfordvirae</taxon>
        <taxon>Nucleocytoviricota</taxon>
        <taxon>Megaviricetes</taxon>
        <taxon>Imitervirales</taxon>
        <taxon>Mimiviridae</taxon>
        <taxon>Klosneuvirinae</taxon>
        <taxon>Klosneuvirus</taxon>
    </lineage>
</organism>
<keyword evidence="2" id="KW-0131">Cell cycle</keyword>
<sequence length="308" mass="36866">MELHILNKIPEPCNENNQHEYTPIIPNNPIIIHKQWYTSLPEWIKKDLDLHFPIFELQQFDLPKPIEKNEMFWKFYYWYYELYDMYNYKECMKDTYFIKLTDSQREEMKEMCHIGVITNKKPKFERYDSINLLFDQMQKILDENKDTGLFVKTSFQSAKHEYKLFPAFTIMNIFENIIYSKEIYTSIDHTNHIILKPWNNDITKDTEFRVFVENKKVIAISQQAWGVSLSHEPYLNHSIEQLDDIIKDIPYNDAVLDINYTSNGVLTLIEINPGCRFHGAGSSLFTWQEIEDIKSQTCKKIPVKIYIN</sequence>
<dbReference type="InterPro" id="IPR009772">
    <property type="entry name" value="CDC123"/>
</dbReference>
<dbReference type="GO" id="GO:0051301">
    <property type="term" value="P:cell division"/>
    <property type="evidence" value="ECO:0007669"/>
    <property type="project" value="UniProtKB-KW"/>
</dbReference>
<dbReference type="PANTHER" id="PTHR15323:SF6">
    <property type="entry name" value="CELL DIVISION CYCLE PROTEIN 123 HOMOLOG"/>
    <property type="match status" value="1"/>
</dbReference>
<dbReference type="EMBL" id="KY684110">
    <property type="protein sequence ID" value="ARF12145.1"/>
    <property type="molecule type" value="Genomic_DNA"/>
</dbReference>